<keyword evidence="1" id="KW-0812">Transmembrane</keyword>
<keyword evidence="3" id="KW-1185">Reference proteome</keyword>
<accession>A0A6J5XXR6</accession>
<feature type="transmembrane region" description="Helical" evidence="1">
    <location>
        <begin position="15"/>
        <end position="38"/>
    </location>
</feature>
<sequence>MGLRRTLKSYGQSDLATFMLWAIISSMLTLFVIIANCLDTCSIPSLRTDRENVRVVVESLGTDRAERENVTLGTDTARENEFLSMP</sequence>
<evidence type="ECO:0000313" key="3">
    <source>
        <dbReference type="Proteomes" id="UP000507245"/>
    </source>
</evidence>
<organism evidence="2 3">
    <name type="scientific">Prunus armeniaca</name>
    <name type="common">Apricot</name>
    <name type="synonym">Armeniaca vulgaris</name>
    <dbReference type="NCBI Taxonomy" id="36596"/>
    <lineage>
        <taxon>Eukaryota</taxon>
        <taxon>Viridiplantae</taxon>
        <taxon>Streptophyta</taxon>
        <taxon>Embryophyta</taxon>
        <taxon>Tracheophyta</taxon>
        <taxon>Spermatophyta</taxon>
        <taxon>Magnoliopsida</taxon>
        <taxon>eudicotyledons</taxon>
        <taxon>Gunneridae</taxon>
        <taxon>Pentapetalae</taxon>
        <taxon>rosids</taxon>
        <taxon>fabids</taxon>
        <taxon>Rosales</taxon>
        <taxon>Rosaceae</taxon>
        <taxon>Amygdaloideae</taxon>
        <taxon>Amygdaleae</taxon>
        <taxon>Prunus</taxon>
    </lineage>
</organism>
<evidence type="ECO:0000313" key="2">
    <source>
        <dbReference type="EMBL" id="CAB4315814.1"/>
    </source>
</evidence>
<reference evidence="3" key="1">
    <citation type="journal article" date="2020" name="Genome Biol.">
        <title>Gamete binning: chromosome-level and haplotype-resolved genome assembly enabled by high-throughput single-cell sequencing of gamete genomes.</title>
        <authorList>
            <person name="Campoy J.A."/>
            <person name="Sun H."/>
            <person name="Goel M."/>
            <person name="Jiao W.-B."/>
            <person name="Folz-Donahue K."/>
            <person name="Wang N."/>
            <person name="Rubio M."/>
            <person name="Liu C."/>
            <person name="Kukat C."/>
            <person name="Ruiz D."/>
            <person name="Huettel B."/>
            <person name="Schneeberger K."/>
        </authorList>
    </citation>
    <scope>NUCLEOTIDE SEQUENCE [LARGE SCALE GENOMIC DNA]</scope>
    <source>
        <strain evidence="3">cv. Rojo Pasion</strain>
    </source>
</reference>
<evidence type="ECO:0000256" key="1">
    <source>
        <dbReference type="SAM" id="Phobius"/>
    </source>
</evidence>
<keyword evidence="1" id="KW-0472">Membrane</keyword>
<protein>
    <submittedName>
        <fullName evidence="2">Uncharacterized protein</fullName>
    </submittedName>
</protein>
<name>A0A6J5XXR6_PRUAR</name>
<proteinExistence type="predicted"/>
<dbReference type="Proteomes" id="UP000507245">
    <property type="component" value="Unassembled WGS sequence"/>
</dbReference>
<dbReference type="AlphaFoldDB" id="A0A6J5XXR6"/>
<keyword evidence="1" id="KW-1133">Transmembrane helix</keyword>
<gene>
    <name evidence="2" type="ORF">ORAREDHAP_LOCUS40621</name>
</gene>
<dbReference type="EMBL" id="CAEKKB010000006">
    <property type="protein sequence ID" value="CAB4315814.1"/>
    <property type="molecule type" value="Genomic_DNA"/>
</dbReference>